<keyword evidence="7 12" id="KW-0067">ATP-binding</keyword>
<comment type="caution">
    <text evidence="12">The sequence shown here is derived from an EMBL/GenBank/DDBJ whole genome shotgun (WGS) entry which is preliminary data.</text>
</comment>
<evidence type="ECO:0000256" key="8">
    <source>
        <dbReference type="ARBA" id="ARBA00022967"/>
    </source>
</evidence>
<dbReference type="CDD" id="cd03216">
    <property type="entry name" value="ABC_Carb_Monos_I"/>
    <property type="match status" value="1"/>
</dbReference>
<dbReference type="FunFam" id="3.40.50.300:FF:000127">
    <property type="entry name" value="Ribose import ATP-binding protein RbsA"/>
    <property type="match status" value="1"/>
</dbReference>
<dbReference type="GO" id="GO:0005886">
    <property type="term" value="C:plasma membrane"/>
    <property type="evidence" value="ECO:0007669"/>
    <property type="project" value="UniProtKB-SubCell"/>
</dbReference>
<feature type="coiled-coil region" evidence="10">
    <location>
        <begin position="372"/>
        <end position="399"/>
    </location>
</feature>
<dbReference type="Pfam" id="PF00005">
    <property type="entry name" value="ABC_tran"/>
    <property type="match status" value="2"/>
</dbReference>
<keyword evidence="3" id="KW-1003">Cell membrane</keyword>
<dbReference type="CDD" id="cd03215">
    <property type="entry name" value="ABC_Carb_Monos_II"/>
    <property type="match status" value="1"/>
</dbReference>
<keyword evidence="8" id="KW-1278">Translocase</keyword>
<accession>A0A5C6F601</accession>
<dbReference type="GO" id="GO:0005524">
    <property type="term" value="F:ATP binding"/>
    <property type="evidence" value="ECO:0007669"/>
    <property type="project" value="UniProtKB-KW"/>
</dbReference>
<organism evidence="12 13">
    <name type="scientific">Rubripirellula reticaptiva</name>
    <dbReference type="NCBI Taxonomy" id="2528013"/>
    <lineage>
        <taxon>Bacteria</taxon>
        <taxon>Pseudomonadati</taxon>
        <taxon>Planctomycetota</taxon>
        <taxon>Planctomycetia</taxon>
        <taxon>Pirellulales</taxon>
        <taxon>Pirellulaceae</taxon>
        <taxon>Rubripirellula</taxon>
    </lineage>
</organism>
<dbReference type="Gene3D" id="3.40.50.300">
    <property type="entry name" value="P-loop containing nucleotide triphosphate hydrolases"/>
    <property type="match status" value="2"/>
</dbReference>
<dbReference type="PANTHER" id="PTHR43790:SF3">
    <property type="entry name" value="D-ALLOSE IMPORT ATP-BINDING PROTEIN ALSA-RELATED"/>
    <property type="match status" value="1"/>
</dbReference>
<keyword evidence="12" id="KW-0378">Hydrolase</keyword>
<dbReference type="InterPro" id="IPR003593">
    <property type="entry name" value="AAA+_ATPase"/>
</dbReference>
<reference evidence="12 13" key="1">
    <citation type="submission" date="2019-02" db="EMBL/GenBank/DDBJ databases">
        <title>Deep-cultivation of Planctomycetes and their phenomic and genomic characterization uncovers novel biology.</title>
        <authorList>
            <person name="Wiegand S."/>
            <person name="Jogler M."/>
            <person name="Boedeker C."/>
            <person name="Pinto D."/>
            <person name="Vollmers J."/>
            <person name="Rivas-Marin E."/>
            <person name="Kohn T."/>
            <person name="Peeters S.H."/>
            <person name="Heuer A."/>
            <person name="Rast P."/>
            <person name="Oberbeckmann S."/>
            <person name="Bunk B."/>
            <person name="Jeske O."/>
            <person name="Meyerdierks A."/>
            <person name="Storesund J.E."/>
            <person name="Kallscheuer N."/>
            <person name="Luecker S."/>
            <person name="Lage O.M."/>
            <person name="Pohl T."/>
            <person name="Merkel B.J."/>
            <person name="Hornburger P."/>
            <person name="Mueller R.-W."/>
            <person name="Bruemmer F."/>
            <person name="Labrenz M."/>
            <person name="Spormann A.M."/>
            <person name="Op Den Camp H."/>
            <person name="Overmann J."/>
            <person name="Amann R."/>
            <person name="Jetten M.S.M."/>
            <person name="Mascher T."/>
            <person name="Medema M.H."/>
            <person name="Devos D.P."/>
            <person name="Kaster A.-K."/>
            <person name="Ovreas L."/>
            <person name="Rohde M."/>
            <person name="Galperin M.Y."/>
            <person name="Jogler C."/>
        </authorList>
    </citation>
    <scope>NUCLEOTIDE SEQUENCE [LARGE SCALE GENOMIC DNA]</scope>
    <source>
        <strain evidence="12 13">Poly59</strain>
    </source>
</reference>
<dbReference type="PROSITE" id="PS00211">
    <property type="entry name" value="ABC_TRANSPORTER_1"/>
    <property type="match status" value="1"/>
</dbReference>
<dbReference type="InterPro" id="IPR050107">
    <property type="entry name" value="ABC_carbohydrate_import_ATPase"/>
</dbReference>
<dbReference type="PROSITE" id="PS50893">
    <property type="entry name" value="ABC_TRANSPORTER_2"/>
    <property type="match status" value="2"/>
</dbReference>
<dbReference type="SMART" id="SM00382">
    <property type="entry name" value="AAA"/>
    <property type="match status" value="2"/>
</dbReference>
<dbReference type="InterPro" id="IPR017871">
    <property type="entry name" value="ABC_transporter-like_CS"/>
</dbReference>
<keyword evidence="4" id="KW-0762">Sugar transport</keyword>
<feature type="domain" description="ABC transporter" evidence="11">
    <location>
        <begin position="5"/>
        <end position="247"/>
    </location>
</feature>
<dbReference type="RefSeq" id="WP_146533976.1">
    <property type="nucleotide sequence ID" value="NZ_SJPX01000002.1"/>
</dbReference>
<keyword evidence="10" id="KW-0175">Coiled coil</keyword>
<evidence type="ECO:0000256" key="2">
    <source>
        <dbReference type="ARBA" id="ARBA00022448"/>
    </source>
</evidence>
<evidence type="ECO:0000256" key="9">
    <source>
        <dbReference type="ARBA" id="ARBA00023136"/>
    </source>
</evidence>
<dbReference type="EMBL" id="SJPX01000002">
    <property type="protein sequence ID" value="TWU55857.1"/>
    <property type="molecule type" value="Genomic_DNA"/>
</dbReference>
<proteinExistence type="predicted"/>
<keyword evidence="5" id="KW-0677">Repeat</keyword>
<dbReference type="InterPro" id="IPR003439">
    <property type="entry name" value="ABC_transporter-like_ATP-bd"/>
</dbReference>
<keyword evidence="9" id="KW-0472">Membrane</keyword>
<dbReference type="GO" id="GO:0016887">
    <property type="term" value="F:ATP hydrolysis activity"/>
    <property type="evidence" value="ECO:0007669"/>
    <property type="project" value="InterPro"/>
</dbReference>
<evidence type="ECO:0000256" key="10">
    <source>
        <dbReference type="SAM" id="Coils"/>
    </source>
</evidence>
<evidence type="ECO:0000256" key="4">
    <source>
        <dbReference type="ARBA" id="ARBA00022597"/>
    </source>
</evidence>
<sequence length="509" mass="55540">MKPLFTVTDITKRFGSVTVLDGVSLNVRAGEIHALLGANGAGKSTLCKIIAGLLTRDGGAMSIANEKSNAADAYLPRDKQTAERAGMQIVQQELNQVSTLTVAENIFLTRMPSVLGVIRKRQLADRARQILDRFDLNDVATDAIMGTLGVGRQQMIEIATALDRQCRLLILDEPTAALGVRETERLFERLRALRDQGIGIIYISHRLDEVAELSDRITVLRDGKHVCTEETSSLTTDDMVNLMAGKSTGQRHSFHSYATGETAMHVSGITAGVVQDISFSVRHGERLGIAGLVGSGRTELLRAVFGADIAEQGTVQVGDRLATRFSHPRQAVTAGLAMVTEDRKQNGLLLRQPIRFNTSIGSLGKRFASLGVIRKQRERQAAEAMARKLETKCNNIDQLVATLSGGNQQKVAISKWLVRDAEVFLFDEPTRGIDVAARRQIYRLIESLAQAGKAIVIVSSDLDELLETCDRIGVISAGKWIADFQRGCWSSDQIMQAAFAGYRRAEAIA</sequence>
<evidence type="ECO:0000313" key="12">
    <source>
        <dbReference type="EMBL" id="TWU55857.1"/>
    </source>
</evidence>
<evidence type="ECO:0000259" key="11">
    <source>
        <dbReference type="PROSITE" id="PS50893"/>
    </source>
</evidence>
<evidence type="ECO:0000256" key="6">
    <source>
        <dbReference type="ARBA" id="ARBA00022741"/>
    </source>
</evidence>
<dbReference type="EC" id="3.6.3.17" evidence="12"/>
<keyword evidence="2" id="KW-0813">Transport</keyword>
<evidence type="ECO:0000313" key="13">
    <source>
        <dbReference type="Proteomes" id="UP000317977"/>
    </source>
</evidence>
<dbReference type="AlphaFoldDB" id="A0A5C6F601"/>
<evidence type="ECO:0000256" key="7">
    <source>
        <dbReference type="ARBA" id="ARBA00022840"/>
    </source>
</evidence>
<feature type="domain" description="ABC transporter" evidence="11">
    <location>
        <begin position="259"/>
        <end position="502"/>
    </location>
</feature>
<dbReference type="OrthoDB" id="9771863at2"/>
<dbReference type="PANTHER" id="PTHR43790">
    <property type="entry name" value="CARBOHYDRATE TRANSPORT ATP-BINDING PROTEIN MG119-RELATED"/>
    <property type="match status" value="1"/>
</dbReference>
<keyword evidence="13" id="KW-1185">Reference proteome</keyword>
<dbReference type="SUPFAM" id="SSF52540">
    <property type="entry name" value="P-loop containing nucleoside triphosphate hydrolases"/>
    <property type="match status" value="2"/>
</dbReference>
<keyword evidence="6" id="KW-0547">Nucleotide-binding</keyword>
<name>A0A5C6F601_9BACT</name>
<dbReference type="InterPro" id="IPR027417">
    <property type="entry name" value="P-loop_NTPase"/>
</dbReference>
<evidence type="ECO:0000256" key="3">
    <source>
        <dbReference type="ARBA" id="ARBA00022475"/>
    </source>
</evidence>
<protein>
    <submittedName>
        <fullName evidence="12">Ribose import ATP-binding protein RbsA</fullName>
        <ecNumber evidence="12">3.6.3.17</ecNumber>
    </submittedName>
</protein>
<evidence type="ECO:0000256" key="5">
    <source>
        <dbReference type="ARBA" id="ARBA00022737"/>
    </source>
</evidence>
<evidence type="ECO:0000256" key="1">
    <source>
        <dbReference type="ARBA" id="ARBA00004202"/>
    </source>
</evidence>
<dbReference type="Proteomes" id="UP000317977">
    <property type="component" value="Unassembled WGS sequence"/>
</dbReference>
<gene>
    <name evidence="12" type="primary">rbsA_1</name>
    <name evidence="12" type="ORF">Poly59_21600</name>
</gene>
<comment type="subcellular location">
    <subcellularLocation>
        <location evidence="1">Cell membrane</location>
        <topology evidence="1">Peripheral membrane protein</topology>
    </subcellularLocation>
</comment>